<dbReference type="PANTHER" id="PTHR11695">
    <property type="entry name" value="ALCOHOL DEHYDROGENASE RELATED"/>
    <property type="match status" value="1"/>
</dbReference>
<dbReference type="InterPro" id="IPR013154">
    <property type="entry name" value="ADH-like_N"/>
</dbReference>
<reference evidence="7 8" key="2">
    <citation type="submission" date="2018-11" db="EMBL/GenBank/DDBJ databases">
        <authorList>
            <consortium name="Pathogen Informatics"/>
        </authorList>
    </citation>
    <scope>NUCLEOTIDE SEQUENCE [LARGE SCALE GENOMIC DNA]</scope>
</reference>
<dbReference type="Gene3D" id="3.90.180.10">
    <property type="entry name" value="Medium-chain alcohol dehydrogenases, catalytic domain"/>
    <property type="match status" value="1"/>
</dbReference>
<dbReference type="WBParaSite" id="NBR_0000901101-mRNA-1">
    <property type="protein sequence ID" value="NBR_0000901101-mRNA-1"/>
    <property type="gene ID" value="NBR_0000901101"/>
</dbReference>
<dbReference type="Gene3D" id="3.40.50.720">
    <property type="entry name" value="NAD(P)-binding Rossmann-like Domain"/>
    <property type="match status" value="1"/>
</dbReference>
<dbReference type="Pfam" id="PF08240">
    <property type="entry name" value="ADH_N"/>
    <property type="match status" value="1"/>
</dbReference>
<dbReference type="Proteomes" id="UP000271162">
    <property type="component" value="Unassembled WGS sequence"/>
</dbReference>
<evidence type="ECO:0000313" key="7">
    <source>
        <dbReference type="EMBL" id="VDL72601.1"/>
    </source>
</evidence>
<dbReference type="OMA" id="PVVPGWD"/>
<evidence type="ECO:0000313" key="9">
    <source>
        <dbReference type="WBParaSite" id="NBR_0000901101-mRNA-1"/>
    </source>
</evidence>
<keyword evidence="4" id="KW-0560">Oxidoreductase</keyword>
<evidence type="ECO:0000256" key="2">
    <source>
        <dbReference type="ARBA" id="ARBA00010371"/>
    </source>
</evidence>
<dbReference type="STRING" id="27835.A0A158QYT7"/>
<dbReference type="SUPFAM" id="SSF51735">
    <property type="entry name" value="NAD(P)-binding Rossmann-fold domains"/>
    <property type="match status" value="1"/>
</dbReference>
<evidence type="ECO:0000256" key="3">
    <source>
        <dbReference type="ARBA" id="ARBA00022946"/>
    </source>
</evidence>
<dbReference type="InterPro" id="IPR037397">
    <property type="entry name" value="RTN4IP1"/>
</dbReference>
<evidence type="ECO:0000256" key="4">
    <source>
        <dbReference type="ARBA" id="ARBA00023002"/>
    </source>
</evidence>
<protein>
    <submittedName>
        <fullName evidence="9">Reticulon-4-interacting protein 1, mitochondrial (inferred by orthology to a human protein)</fullName>
    </submittedName>
</protein>
<reference evidence="9" key="1">
    <citation type="submission" date="2016-04" db="UniProtKB">
        <authorList>
            <consortium name="WormBaseParasite"/>
        </authorList>
    </citation>
    <scope>IDENTIFICATION</scope>
</reference>
<name>A0A158QYT7_NIPBR</name>
<evidence type="ECO:0000256" key="1">
    <source>
        <dbReference type="ARBA" id="ARBA00004173"/>
    </source>
</evidence>
<dbReference type="InterPro" id="IPR050700">
    <property type="entry name" value="YIM1/Zinc_Alcohol_DH_Fams"/>
</dbReference>
<dbReference type="OrthoDB" id="48317at2759"/>
<organism evidence="9">
    <name type="scientific">Nippostrongylus brasiliensis</name>
    <name type="common">Rat hookworm</name>
    <dbReference type="NCBI Taxonomy" id="27835"/>
    <lineage>
        <taxon>Eukaryota</taxon>
        <taxon>Metazoa</taxon>
        <taxon>Ecdysozoa</taxon>
        <taxon>Nematoda</taxon>
        <taxon>Chromadorea</taxon>
        <taxon>Rhabditida</taxon>
        <taxon>Rhabditina</taxon>
        <taxon>Rhabditomorpha</taxon>
        <taxon>Strongyloidea</taxon>
        <taxon>Heligmosomidae</taxon>
        <taxon>Nippostrongylus</taxon>
    </lineage>
</organism>
<sequence length="367" mass="40131">MYITRVSRCVSRGTAATMRAWVAQSAEDPPQLMTVPLPVLTKPDQVLVKVKAASVNPVDTLMVKGYGKEILGTWKRVADFDVSANRFPLIPGRDCAGVVESVAAGVKGLSPGDEVIAVVPAIWQGSHAEYVVTSEACCSRKPSNLDFSQAASMPYVANTNWAALVSVARMDPYKKPVERVLIHGGSGGMGTMCIQMLKAWGTEKVVATCSKDSAEMVKKLGAIPIDYRAEDVRDRLIAEGPFEVILDCVDTDLAKWSDNIMSVWKNSVHVSVVSPLMRDTDRYGILPGLATSATKYLCRSLQSAQRGRWFSYAYFMPNHACMAQLTKFAEEGKIVPMVEKVFSFEELPAAYEKVSALHGRGKTVLKW</sequence>
<dbReference type="InterPro" id="IPR011032">
    <property type="entry name" value="GroES-like_sf"/>
</dbReference>
<evidence type="ECO:0000313" key="8">
    <source>
        <dbReference type="Proteomes" id="UP000271162"/>
    </source>
</evidence>
<dbReference type="GO" id="GO:0016491">
    <property type="term" value="F:oxidoreductase activity"/>
    <property type="evidence" value="ECO:0007669"/>
    <property type="project" value="UniProtKB-KW"/>
</dbReference>
<gene>
    <name evidence="7" type="ORF">NBR_LOCUS9012</name>
</gene>
<dbReference type="EMBL" id="UYSL01020077">
    <property type="protein sequence ID" value="VDL72601.1"/>
    <property type="molecule type" value="Genomic_DNA"/>
</dbReference>
<dbReference type="SMART" id="SM00829">
    <property type="entry name" value="PKS_ER"/>
    <property type="match status" value="1"/>
</dbReference>
<dbReference type="GO" id="GO:0005739">
    <property type="term" value="C:mitochondrion"/>
    <property type="evidence" value="ECO:0007669"/>
    <property type="project" value="UniProtKB-SubCell"/>
</dbReference>
<dbReference type="InterPro" id="IPR036291">
    <property type="entry name" value="NAD(P)-bd_dom_sf"/>
</dbReference>
<keyword evidence="5" id="KW-0496">Mitochondrion</keyword>
<keyword evidence="3" id="KW-0809">Transit peptide</keyword>
<dbReference type="AlphaFoldDB" id="A0A158QYT7"/>
<dbReference type="SUPFAM" id="SSF50129">
    <property type="entry name" value="GroES-like"/>
    <property type="match status" value="1"/>
</dbReference>
<dbReference type="InterPro" id="IPR020843">
    <property type="entry name" value="ER"/>
</dbReference>
<keyword evidence="8" id="KW-1185">Reference proteome</keyword>
<dbReference type="CDD" id="cd08248">
    <property type="entry name" value="RTN4I1"/>
    <property type="match status" value="1"/>
</dbReference>
<dbReference type="Pfam" id="PF13602">
    <property type="entry name" value="ADH_zinc_N_2"/>
    <property type="match status" value="1"/>
</dbReference>
<comment type="subcellular location">
    <subcellularLocation>
        <location evidence="1">Mitochondrion</location>
    </subcellularLocation>
</comment>
<evidence type="ECO:0000256" key="5">
    <source>
        <dbReference type="ARBA" id="ARBA00023128"/>
    </source>
</evidence>
<proteinExistence type="inferred from homology"/>
<accession>A0A158QYT7</accession>
<dbReference type="PANTHER" id="PTHR11695:SF294">
    <property type="entry name" value="RETICULON-4-INTERACTING PROTEIN 1, MITOCHONDRIAL"/>
    <property type="match status" value="1"/>
</dbReference>
<comment type="similarity">
    <text evidence="2">Belongs to the zinc-containing alcohol dehydrogenase family. Quinone oxidoreductase subfamily.</text>
</comment>
<feature type="domain" description="Enoyl reductase (ER)" evidence="6">
    <location>
        <begin position="27"/>
        <end position="365"/>
    </location>
</feature>
<evidence type="ECO:0000259" key="6">
    <source>
        <dbReference type="SMART" id="SM00829"/>
    </source>
</evidence>
<dbReference type="FunFam" id="3.40.50.720:FF:000147">
    <property type="entry name" value="Reticulon-4-interacting protein 1 homolog, mitochondrial"/>
    <property type="match status" value="1"/>
</dbReference>